<feature type="domain" description="YcdB/YcdC repeated" evidence="2">
    <location>
        <begin position="46"/>
        <end position="203"/>
    </location>
</feature>
<dbReference type="STRING" id="1089553.Tph_c22530"/>
<dbReference type="RefSeq" id="WP_015051315.1">
    <property type="nucleotide sequence ID" value="NC_018870.1"/>
</dbReference>
<keyword evidence="1" id="KW-0732">Signal</keyword>
<accession>K4LHT1</accession>
<feature type="signal peptide" evidence="1">
    <location>
        <begin position="1"/>
        <end position="27"/>
    </location>
</feature>
<name>K4LHT1_THEPS</name>
<dbReference type="Proteomes" id="UP000000467">
    <property type="component" value="Chromosome"/>
</dbReference>
<dbReference type="HOGENOM" id="CLU_019560_0_0_9"/>
<gene>
    <name evidence="3" type="ordered locus">Tph_c22530</name>
</gene>
<reference evidence="3 4" key="1">
    <citation type="journal article" date="2012" name="BMC Genomics">
        <title>Genome-guided analysis of physiological and morphological traits of the fermentative acetate oxidizer Thermacetogenium phaeum.</title>
        <authorList>
            <person name="Oehler D."/>
            <person name="Poehlein A."/>
            <person name="Leimbach A."/>
            <person name="Muller N."/>
            <person name="Daniel R."/>
            <person name="Gottschalk G."/>
            <person name="Schink B."/>
        </authorList>
    </citation>
    <scope>NUCLEOTIDE SEQUENCE [LARGE SCALE GENOMIC DNA]</scope>
    <source>
        <strain evidence="4">ATCC BAA-254 / DSM 26808 / PB</strain>
    </source>
</reference>
<sequence>MRRQFGWWVVLALASFLIFGSVPPALAKDVVASAGRTEKGAGITLEEAIMVAKRFVQVPDEYQNFQPGYCEGDEVFWELRWSSDNPEGGDVTARVNARTGELWGFTRWDPQPGKIRRGLPKLTRADAQEIACNFLKEALPGYFGNLQLVEDDSFPYISLRETATPSYNINFVRLQNGIPFRENSASVEVDANTGEILSFYFNWNSRLDFPKAEGVMEEERAKTLWRQNARVELIYVMQGGEDRKDATPRLVFAPGQGELMIDARTGEVLKPEDFYYGDLVGGAGGAESNAARRREAPLTPAEQAALDEMGKLIAKEKALDAARSLVGIPQGMELEGAELREEYFTGRKVWNFNWRNKKTEEGLNVRVDAVKGDVIGFRFFNPDPLQDKEPGYGEAQARKASKELLERVARGYLKELEELRVVPVPGRFPVVRSTGAPEDPRPVGFRVTARRLVKGIPFINDGVEIYYDACQGRITSYELTWSDGDFPEARGVIGREQAENVLLGRDNLTLSYCREFPTAYNTNADRPLRLVYTLDFRKAPAYVDAFSGTGLDYDFQPKDKSGQVFSDLNGLSGAGEIDLLVKARVIPVYEQKFHPQEQLIQRDFLIWLVRATGWPSAPAGTPEKEFEKAYRNALLMGILKPGEKYLPGEPLSRLTMARLAVRAIGWEEAAQLSGIWSLPGSVKGLPQEDTGYVALASGLGLLDLTGKDVDLGAGLSRSDGALAIYRLLK</sequence>
<dbReference type="KEGG" id="tpz:Tph_c22530"/>
<organism evidence="3 4">
    <name type="scientific">Thermacetogenium phaeum (strain ATCC BAA-254 / DSM 26808 / PB)</name>
    <dbReference type="NCBI Taxonomy" id="1089553"/>
    <lineage>
        <taxon>Bacteria</taxon>
        <taxon>Bacillati</taxon>
        <taxon>Bacillota</taxon>
        <taxon>Clostridia</taxon>
        <taxon>Thermoanaerobacterales</taxon>
        <taxon>Thermoanaerobacteraceae</taxon>
        <taxon>Thermacetogenium</taxon>
    </lineage>
</organism>
<dbReference type="InterPro" id="IPR032599">
    <property type="entry name" value="YcdB/YcdC_rep_domain"/>
</dbReference>
<protein>
    <recommendedName>
        <fullName evidence="2">YcdB/YcdC repeated domain-containing protein</fullName>
    </recommendedName>
</protein>
<feature type="chain" id="PRO_5003878778" description="YcdB/YcdC repeated domain-containing protein" evidence="1">
    <location>
        <begin position="28"/>
        <end position="729"/>
    </location>
</feature>
<evidence type="ECO:0000313" key="3">
    <source>
        <dbReference type="EMBL" id="AFV12443.1"/>
    </source>
</evidence>
<evidence type="ECO:0000256" key="1">
    <source>
        <dbReference type="SAM" id="SignalP"/>
    </source>
</evidence>
<proteinExistence type="predicted"/>
<feature type="domain" description="YcdB/YcdC repeated" evidence="2">
    <location>
        <begin position="315"/>
        <end position="481"/>
    </location>
</feature>
<keyword evidence="4" id="KW-1185">Reference proteome</keyword>
<evidence type="ECO:0000259" key="2">
    <source>
        <dbReference type="Pfam" id="PF16244"/>
    </source>
</evidence>
<dbReference type="Pfam" id="PF16244">
    <property type="entry name" value="DUF4901"/>
    <property type="match status" value="2"/>
</dbReference>
<dbReference type="AlphaFoldDB" id="K4LHT1"/>
<dbReference type="eggNOG" id="ENOG502ZA5A">
    <property type="taxonomic scope" value="Bacteria"/>
</dbReference>
<dbReference type="OrthoDB" id="2473368at2"/>
<dbReference type="EMBL" id="CP003732">
    <property type="protein sequence ID" value="AFV12443.1"/>
    <property type="molecule type" value="Genomic_DNA"/>
</dbReference>
<evidence type="ECO:0000313" key="4">
    <source>
        <dbReference type="Proteomes" id="UP000000467"/>
    </source>
</evidence>